<accession>A0A9P7JAZ6</accession>
<gene>
    <name evidence="1" type="ORF">BJ212DRAFT_1483252</name>
</gene>
<dbReference type="OrthoDB" id="2688474at2759"/>
<protein>
    <submittedName>
        <fullName evidence="1">Uncharacterized protein</fullName>
    </submittedName>
</protein>
<organism evidence="1 2">
    <name type="scientific">Suillus subaureus</name>
    <dbReference type="NCBI Taxonomy" id="48587"/>
    <lineage>
        <taxon>Eukaryota</taxon>
        <taxon>Fungi</taxon>
        <taxon>Dikarya</taxon>
        <taxon>Basidiomycota</taxon>
        <taxon>Agaricomycotina</taxon>
        <taxon>Agaricomycetes</taxon>
        <taxon>Agaricomycetidae</taxon>
        <taxon>Boletales</taxon>
        <taxon>Suillineae</taxon>
        <taxon>Suillaceae</taxon>
        <taxon>Suillus</taxon>
    </lineage>
</organism>
<dbReference type="RefSeq" id="XP_041190343.1">
    <property type="nucleotide sequence ID" value="XM_041340591.1"/>
</dbReference>
<keyword evidence="2" id="KW-1185">Reference proteome</keyword>
<reference evidence="1" key="1">
    <citation type="journal article" date="2020" name="New Phytol.">
        <title>Comparative genomics reveals dynamic genome evolution in host specialist ectomycorrhizal fungi.</title>
        <authorList>
            <person name="Lofgren L.A."/>
            <person name="Nguyen N.H."/>
            <person name="Vilgalys R."/>
            <person name="Ruytinx J."/>
            <person name="Liao H.L."/>
            <person name="Branco S."/>
            <person name="Kuo A."/>
            <person name="LaButti K."/>
            <person name="Lipzen A."/>
            <person name="Andreopoulos W."/>
            <person name="Pangilinan J."/>
            <person name="Riley R."/>
            <person name="Hundley H."/>
            <person name="Na H."/>
            <person name="Barry K."/>
            <person name="Grigoriev I.V."/>
            <person name="Stajich J.E."/>
            <person name="Kennedy P.G."/>
        </authorList>
    </citation>
    <scope>NUCLEOTIDE SEQUENCE</scope>
    <source>
        <strain evidence="1">MN1</strain>
    </source>
</reference>
<proteinExistence type="predicted"/>
<comment type="caution">
    <text evidence="1">The sequence shown here is derived from an EMBL/GenBank/DDBJ whole genome shotgun (WGS) entry which is preliminary data.</text>
</comment>
<dbReference type="EMBL" id="JABBWG010000027">
    <property type="protein sequence ID" value="KAG1812061.1"/>
    <property type="molecule type" value="Genomic_DNA"/>
</dbReference>
<name>A0A9P7JAZ6_9AGAM</name>
<evidence type="ECO:0000313" key="1">
    <source>
        <dbReference type="EMBL" id="KAG1812061.1"/>
    </source>
</evidence>
<sequence>MSTCHITCTKNATQHPGLVDMVLKKKHHTAAEVAAERQAKLDAKEEKEHAKGARIKCCSLTKIKALSKAYSKKTYAKPSPPPEDDRFISDVKMEDAISSTFDPDPS</sequence>
<dbReference type="AlphaFoldDB" id="A0A9P7JAZ6"/>
<dbReference type="Proteomes" id="UP000807769">
    <property type="component" value="Unassembled WGS sequence"/>
</dbReference>
<evidence type="ECO:0000313" key="2">
    <source>
        <dbReference type="Proteomes" id="UP000807769"/>
    </source>
</evidence>
<dbReference type="GeneID" id="64634607"/>